<dbReference type="KEGG" id="llu:AKJ09_11041"/>
<evidence type="ECO:0000313" key="2">
    <source>
        <dbReference type="Proteomes" id="UP000064967"/>
    </source>
</evidence>
<protein>
    <submittedName>
        <fullName evidence="1">Uncharacterized protein</fullName>
    </submittedName>
</protein>
<evidence type="ECO:0000313" key="1">
    <source>
        <dbReference type="EMBL" id="AKV04378.1"/>
    </source>
</evidence>
<name>A0A0K1QF78_9BACT</name>
<organism evidence="1 2">
    <name type="scientific">Labilithrix luteola</name>
    <dbReference type="NCBI Taxonomy" id="1391654"/>
    <lineage>
        <taxon>Bacteria</taxon>
        <taxon>Pseudomonadati</taxon>
        <taxon>Myxococcota</taxon>
        <taxon>Polyangia</taxon>
        <taxon>Polyangiales</taxon>
        <taxon>Labilitrichaceae</taxon>
        <taxon>Labilithrix</taxon>
    </lineage>
</organism>
<gene>
    <name evidence="1" type="ORF">AKJ09_11041</name>
</gene>
<dbReference type="EMBL" id="CP012333">
    <property type="protein sequence ID" value="AKV04378.1"/>
    <property type="molecule type" value="Genomic_DNA"/>
</dbReference>
<dbReference type="AlphaFoldDB" id="A0A0K1QF78"/>
<dbReference type="Proteomes" id="UP000064967">
    <property type="component" value="Chromosome"/>
</dbReference>
<keyword evidence="2" id="KW-1185">Reference proteome</keyword>
<reference evidence="1 2" key="1">
    <citation type="submission" date="2015-08" db="EMBL/GenBank/DDBJ databases">
        <authorList>
            <person name="Babu N.S."/>
            <person name="Beckwith C.J."/>
            <person name="Beseler K.G."/>
            <person name="Brison A."/>
            <person name="Carone J.V."/>
            <person name="Caskin T.P."/>
            <person name="Diamond M."/>
            <person name="Durham M.E."/>
            <person name="Foxe J.M."/>
            <person name="Go M."/>
            <person name="Henderson B.A."/>
            <person name="Jones I.B."/>
            <person name="McGettigan J.A."/>
            <person name="Micheletti S.J."/>
            <person name="Nasrallah M.E."/>
            <person name="Ortiz D."/>
            <person name="Piller C.R."/>
            <person name="Privatt S.R."/>
            <person name="Schneider S.L."/>
            <person name="Sharp S."/>
            <person name="Smith T.C."/>
            <person name="Stanton J.D."/>
            <person name="Ullery H.E."/>
            <person name="Wilson R.J."/>
            <person name="Serrano M.G."/>
            <person name="Buck G."/>
            <person name="Lee V."/>
            <person name="Wang Y."/>
            <person name="Carvalho R."/>
            <person name="Voegtly L."/>
            <person name="Shi R."/>
            <person name="Duckworth R."/>
            <person name="Johnson A."/>
            <person name="Loviza R."/>
            <person name="Walstead R."/>
            <person name="Shah Z."/>
            <person name="Kiflezghi M."/>
            <person name="Wade K."/>
            <person name="Ball S.L."/>
            <person name="Bradley K.W."/>
            <person name="Asai D.J."/>
            <person name="Bowman C.A."/>
            <person name="Russell D.A."/>
            <person name="Pope W.H."/>
            <person name="Jacobs-Sera D."/>
            <person name="Hendrix R.W."/>
            <person name="Hatfull G.F."/>
        </authorList>
    </citation>
    <scope>NUCLEOTIDE SEQUENCE [LARGE SCALE GENOMIC DNA]</scope>
    <source>
        <strain evidence="1 2">DSM 27648</strain>
    </source>
</reference>
<proteinExistence type="predicted"/>
<accession>A0A0K1QF78</accession>
<sequence length="111" mass="12317">MWLKRIREPNVSFSALAEMARSGFPGQKGAALTRLAELHGERAETVTLLESLASGPSKSEPLMSGVYVGDVCLLLLRSMQTDAAYQAFLRVYQSWDTTDAERLEEVLRRGL</sequence>